<dbReference type="InterPro" id="IPR042621">
    <property type="entry name" value="TTC23/TTC23L"/>
</dbReference>
<feature type="compositionally biased region" description="Basic residues" evidence="1">
    <location>
        <begin position="19"/>
        <end position="28"/>
    </location>
</feature>
<accession>A0AAN8WNA4</accession>
<reference evidence="2 3" key="1">
    <citation type="submission" date="2023-11" db="EMBL/GenBank/DDBJ databases">
        <title>Halocaridina rubra genome assembly.</title>
        <authorList>
            <person name="Smith C."/>
        </authorList>
    </citation>
    <scope>NUCLEOTIDE SEQUENCE [LARGE SCALE GENOMIC DNA]</scope>
    <source>
        <strain evidence="2">EP-1</strain>
        <tissue evidence="2">Whole</tissue>
    </source>
</reference>
<feature type="compositionally biased region" description="Acidic residues" evidence="1">
    <location>
        <begin position="97"/>
        <end position="119"/>
    </location>
</feature>
<gene>
    <name evidence="2" type="ORF">SK128_025115</name>
</gene>
<feature type="compositionally biased region" description="Basic and acidic residues" evidence="1">
    <location>
        <begin position="81"/>
        <end position="94"/>
    </location>
</feature>
<feature type="region of interest" description="Disordered" evidence="1">
    <location>
        <begin position="1"/>
        <end position="171"/>
    </location>
</feature>
<evidence type="ECO:0000313" key="2">
    <source>
        <dbReference type="EMBL" id="KAK7065163.1"/>
    </source>
</evidence>
<keyword evidence="3" id="KW-1185">Reference proteome</keyword>
<dbReference type="AlphaFoldDB" id="A0AAN8WNA4"/>
<dbReference type="Proteomes" id="UP001381693">
    <property type="component" value="Unassembled WGS sequence"/>
</dbReference>
<proteinExistence type="predicted"/>
<feature type="compositionally biased region" description="Low complexity" evidence="1">
    <location>
        <begin position="67"/>
        <end position="80"/>
    </location>
</feature>
<sequence length="362" mass="40540">MSDSDPDFWDLGQDATKPAQRKRGRVKKSQGFPEFPLNVPDNVEKGNSNTLPVIIQNENGELLSPASSSRQDASFKSSDSSVKDDNDQDSKENADYPSEEDQVKDDSEGEEEEEEESDNDIDKKESDIGNGSSGESNSSNRTSCVSGSDLPQDSPKDTALTNDSTKSSKDSLSESHWVVEEYLLPPQQKLKLALYRGRKLLAAKEADSCVREFIRAQALARIVHGDQHWRYCRCKIFLAQAYLYIKEYAPQAEATAREAIETINIHFSTSLAPSKKPQVHHTLLWGYLVSGQARTRLGQLPGAQESLSHALHHTRFYSKLVSKRKKKLTPSLTMDRALDLEVKVLCAQATMYTKRRNYPKAK</sequence>
<dbReference type="PANTHER" id="PTHR14485:SF2">
    <property type="entry name" value="FUNGAL STAND N-TERMINAL GOODBYE DOMAIN-CONTAINING PROTEIN"/>
    <property type="match status" value="1"/>
</dbReference>
<dbReference type="EMBL" id="JAXCGZ010020866">
    <property type="protein sequence ID" value="KAK7065163.1"/>
    <property type="molecule type" value="Genomic_DNA"/>
</dbReference>
<feature type="compositionally biased region" description="Polar residues" evidence="1">
    <location>
        <begin position="141"/>
        <end position="151"/>
    </location>
</feature>
<feature type="compositionally biased region" description="Polar residues" evidence="1">
    <location>
        <begin position="45"/>
        <end position="59"/>
    </location>
</feature>
<comment type="caution">
    <text evidence="2">The sequence shown here is derived from an EMBL/GenBank/DDBJ whole genome shotgun (WGS) entry which is preliminary data.</text>
</comment>
<protein>
    <submittedName>
        <fullName evidence="2">Uncharacterized protein</fullName>
    </submittedName>
</protein>
<organism evidence="2 3">
    <name type="scientific">Halocaridina rubra</name>
    <name type="common">Hawaiian red shrimp</name>
    <dbReference type="NCBI Taxonomy" id="373956"/>
    <lineage>
        <taxon>Eukaryota</taxon>
        <taxon>Metazoa</taxon>
        <taxon>Ecdysozoa</taxon>
        <taxon>Arthropoda</taxon>
        <taxon>Crustacea</taxon>
        <taxon>Multicrustacea</taxon>
        <taxon>Malacostraca</taxon>
        <taxon>Eumalacostraca</taxon>
        <taxon>Eucarida</taxon>
        <taxon>Decapoda</taxon>
        <taxon>Pleocyemata</taxon>
        <taxon>Caridea</taxon>
        <taxon>Atyoidea</taxon>
        <taxon>Atyidae</taxon>
        <taxon>Halocaridina</taxon>
    </lineage>
</organism>
<evidence type="ECO:0000313" key="3">
    <source>
        <dbReference type="Proteomes" id="UP001381693"/>
    </source>
</evidence>
<feature type="non-terminal residue" evidence="2">
    <location>
        <position position="362"/>
    </location>
</feature>
<name>A0AAN8WNA4_HALRR</name>
<feature type="compositionally biased region" description="Low complexity" evidence="1">
    <location>
        <begin position="129"/>
        <end position="140"/>
    </location>
</feature>
<evidence type="ECO:0000256" key="1">
    <source>
        <dbReference type="SAM" id="MobiDB-lite"/>
    </source>
</evidence>
<dbReference type="PANTHER" id="PTHR14485">
    <property type="entry name" value="TETRATRICOPEPTIDE REPEAT PROTEIN 23"/>
    <property type="match status" value="1"/>
</dbReference>